<dbReference type="Ensembl" id="ENSELUT00000005439.3">
    <property type="protein sequence ID" value="ENSELUP00000031578.3"/>
    <property type="gene ID" value="ENSELUG00000009166.3"/>
</dbReference>
<keyword evidence="5" id="KW-0430">Lectin</keyword>
<dbReference type="PANTHER" id="PTHR45713:SF6">
    <property type="entry name" value="F5_8 TYPE C DOMAIN-CONTAINING PROTEIN"/>
    <property type="match status" value="1"/>
</dbReference>
<reference evidence="11" key="1">
    <citation type="journal article" date="2014" name="PLoS ONE">
        <title>The genome and linkage map of the northern pike (Esox lucius): conserved synteny revealed between the salmonid sister group and the Neoteleostei.</title>
        <authorList>
            <person name="Rondeau E.B."/>
            <person name="Minkley D.R."/>
            <person name="Leong J.S."/>
            <person name="Messmer A.M."/>
            <person name="Jantzen J.R."/>
            <person name="von Schalburg K.R."/>
            <person name="Lemon C."/>
            <person name="Bird N.H."/>
            <person name="Koop B.F."/>
        </authorList>
    </citation>
    <scope>NUCLEOTIDE SEQUENCE</scope>
</reference>
<protein>
    <recommendedName>
        <fullName evidence="9">Fucolectin tachylectin-4 pentraxin-1 domain-containing protein</fullName>
    </recommendedName>
</protein>
<accession>A0A3P8ZTE8</accession>
<dbReference type="InterPro" id="IPR051941">
    <property type="entry name" value="BG_Antigen-Binding_Lectin"/>
</dbReference>
<dbReference type="SMART" id="SM00607">
    <property type="entry name" value="FTP"/>
    <property type="match status" value="1"/>
</dbReference>
<keyword evidence="8" id="KW-0732">Signal</keyword>
<evidence type="ECO:0000256" key="3">
    <source>
        <dbReference type="ARBA" id="ARBA00011233"/>
    </source>
</evidence>
<dbReference type="Gene3D" id="2.60.120.260">
    <property type="entry name" value="Galactose-binding domain-like"/>
    <property type="match status" value="1"/>
</dbReference>
<evidence type="ECO:0000256" key="8">
    <source>
        <dbReference type="SAM" id="SignalP"/>
    </source>
</evidence>
<dbReference type="Proteomes" id="UP000265140">
    <property type="component" value="Chromosome 24"/>
</dbReference>
<feature type="signal peptide" evidence="8">
    <location>
        <begin position="1"/>
        <end position="15"/>
    </location>
</feature>
<dbReference type="GO" id="GO:0010185">
    <property type="term" value="P:regulation of cellular defense response"/>
    <property type="evidence" value="ECO:0007669"/>
    <property type="project" value="UniProtKB-ARBA"/>
</dbReference>
<evidence type="ECO:0000313" key="11">
    <source>
        <dbReference type="Proteomes" id="UP000265140"/>
    </source>
</evidence>
<evidence type="ECO:0000259" key="9">
    <source>
        <dbReference type="SMART" id="SM00607"/>
    </source>
</evidence>
<evidence type="ECO:0000313" key="10">
    <source>
        <dbReference type="Ensembl" id="ENSELUP00000031578.3"/>
    </source>
</evidence>
<evidence type="ECO:0000256" key="5">
    <source>
        <dbReference type="ARBA" id="ARBA00022734"/>
    </source>
</evidence>
<dbReference type="PANTHER" id="PTHR45713">
    <property type="entry name" value="FTP DOMAIN-CONTAINING PROTEIN"/>
    <property type="match status" value="1"/>
</dbReference>
<comment type="subunit">
    <text evidence="3">Homotrimer.</text>
</comment>
<reference evidence="10" key="4">
    <citation type="submission" date="2025-09" db="UniProtKB">
        <authorList>
            <consortium name="Ensembl"/>
        </authorList>
    </citation>
    <scope>IDENTIFICATION</scope>
</reference>
<dbReference type="GO" id="GO:0042806">
    <property type="term" value="F:fucose binding"/>
    <property type="evidence" value="ECO:0007669"/>
    <property type="project" value="UniProtKB-ARBA"/>
</dbReference>
<keyword evidence="6" id="KW-0106">Calcium</keyword>
<proteinExistence type="inferred from homology"/>
<dbReference type="InParanoid" id="A0A3P8ZTE8"/>
<evidence type="ECO:0000256" key="4">
    <source>
        <dbReference type="ARBA" id="ARBA00022723"/>
    </source>
</evidence>
<dbReference type="AlphaFoldDB" id="A0A3P8ZTE8"/>
<dbReference type="GeneTree" id="ENSGT01060000248575"/>
<dbReference type="InterPro" id="IPR008979">
    <property type="entry name" value="Galactose-bd-like_sf"/>
</dbReference>
<organism evidence="10 11">
    <name type="scientific">Esox lucius</name>
    <name type="common">Northern pike</name>
    <dbReference type="NCBI Taxonomy" id="8010"/>
    <lineage>
        <taxon>Eukaryota</taxon>
        <taxon>Metazoa</taxon>
        <taxon>Chordata</taxon>
        <taxon>Craniata</taxon>
        <taxon>Vertebrata</taxon>
        <taxon>Euteleostomi</taxon>
        <taxon>Actinopterygii</taxon>
        <taxon>Neopterygii</taxon>
        <taxon>Teleostei</taxon>
        <taxon>Protacanthopterygii</taxon>
        <taxon>Esociformes</taxon>
        <taxon>Esocidae</taxon>
        <taxon>Esox</taxon>
    </lineage>
</organism>
<evidence type="ECO:0000256" key="2">
    <source>
        <dbReference type="ARBA" id="ARBA00010147"/>
    </source>
</evidence>
<dbReference type="Pfam" id="PF22633">
    <property type="entry name" value="F5_F8_type_C_2"/>
    <property type="match status" value="1"/>
</dbReference>
<keyword evidence="11" id="KW-1185">Reference proteome</keyword>
<reference evidence="10" key="2">
    <citation type="submission" date="2020-02" db="EMBL/GenBank/DDBJ databases">
        <title>Esox lucius (northern pike) genome, fEsoLuc1, primary haplotype.</title>
        <authorList>
            <person name="Myers G."/>
            <person name="Karagic N."/>
            <person name="Meyer A."/>
            <person name="Pippel M."/>
            <person name="Reichard M."/>
            <person name="Winkler S."/>
            <person name="Tracey A."/>
            <person name="Sims Y."/>
            <person name="Howe K."/>
            <person name="Rhie A."/>
            <person name="Formenti G."/>
            <person name="Durbin R."/>
            <person name="Fedrigo O."/>
            <person name="Jarvis E.D."/>
        </authorList>
    </citation>
    <scope>NUCLEOTIDE SEQUENCE [LARGE SCALE GENOMIC DNA]</scope>
</reference>
<comment type="function">
    <text evidence="1">Acts as a defensive agent. Recognizes blood group fucosylated oligosaccharides including A, B, H and Lewis B-type antigens. Does not recognize Lewis A antigen and has low affinity for monovalent haptens.</text>
</comment>
<comment type="similarity">
    <text evidence="2">Belongs to the fucolectin family.</text>
</comment>
<dbReference type="GO" id="GO:0001868">
    <property type="term" value="P:regulation of complement activation, lectin pathway"/>
    <property type="evidence" value="ECO:0007669"/>
    <property type="project" value="UniProtKB-ARBA"/>
</dbReference>
<reference evidence="10" key="3">
    <citation type="submission" date="2025-08" db="UniProtKB">
        <authorList>
            <consortium name="Ensembl"/>
        </authorList>
    </citation>
    <scope>IDENTIFICATION</scope>
</reference>
<sequence>MCTLLFLATQSSLWSNDVAQLAIDGNRDANLADRSCSSTSEETNPWWRVDLLGRYSVTAVTVTNREDCCPTRIDGAEIHIGNSLDNNGIDNPRSVVTGQTYTFQCNEMEGRYVVLVIPGQAQYLTLCEVEVYGTASFSNNNQTRSELKDLTVLLYTAPEKIKRPQHLFSFLSKKVKKRKVLS</sequence>
<dbReference type="SUPFAM" id="SSF49785">
    <property type="entry name" value="Galactose-binding domain-like"/>
    <property type="match status" value="1"/>
</dbReference>
<dbReference type="OMA" id="RCCTHND"/>
<dbReference type="GO" id="GO:0046872">
    <property type="term" value="F:metal ion binding"/>
    <property type="evidence" value="ECO:0007669"/>
    <property type="project" value="UniProtKB-KW"/>
</dbReference>
<evidence type="ECO:0000256" key="7">
    <source>
        <dbReference type="ARBA" id="ARBA00023157"/>
    </source>
</evidence>
<feature type="domain" description="Fucolectin tachylectin-4 pentraxin-1" evidence="9">
    <location>
        <begin position="8"/>
        <end position="140"/>
    </location>
</feature>
<keyword evidence="7" id="KW-1015">Disulfide bond</keyword>
<keyword evidence="4" id="KW-0479">Metal-binding</keyword>
<feature type="chain" id="PRO_5044208620" description="Fucolectin tachylectin-4 pentraxin-1 domain-containing protein" evidence="8">
    <location>
        <begin position="16"/>
        <end position="182"/>
    </location>
</feature>
<dbReference type="InterPro" id="IPR006585">
    <property type="entry name" value="FTP1"/>
</dbReference>
<evidence type="ECO:0000256" key="1">
    <source>
        <dbReference type="ARBA" id="ARBA00002219"/>
    </source>
</evidence>
<evidence type="ECO:0000256" key="6">
    <source>
        <dbReference type="ARBA" id="ARBA00022837"/>
    </source>
</evidence>
<name>A0A3P8ZTE8_ESOLU</name>